<reference evidence="1" key="1">
    <citation type="submission" date="2023-06" db="EMBL/GenBank/DDBJ databases">
        <authorList>
            <person name="Kurt Z."/>
        </authorList>
    </citation>
    <scope>NUCLEOTIDE SEQUENCE</scope>
</reference>
<protein>
    <submittedName>
        <fullName evidence="2">Hypothetical_protein</fullName>
    </submittedName>
</protein>
<dbReference type="Proteomes" id="UP001642409">
    <property type="component" value="Unassembled WGS sequence"/>
</dbReference>
<evidence type="ECO:0000313" key="3">
    <source>
        <dbReference type="Proteomes" id="UP001642409"/>
    </source>
</evidence>
<dbReference type="EMBL" id="CAXDID020000550">
    <property type="protein sequence ID" value="CAL6101974.1"/>
    <property type="molecule type" value="Genomic_DNA"/>
</dbReference>
<gene>
    <name evidence="1" type="ORF">HINF_LOCUS11337</name>
    <name evidence="2" type="ORF">HINF_LOCUS71446</name>
</gene>
<evidence type="ECO:0000313" key="1">
    <source>
        <dbReference type="EMBL" id="CAI9923692.1"/>
    </source>
</evidence>
<evidence type="ECO:0000313" key="2">
    <source>
        <dbReference type="EMBL" id="CAL6101974.1"/>
    </source>
</evidence>
<organism evidence="1">
    <name type="scientific">Hexamita inflata</name>
    <dbReference type="NCBI Taxonomy" id="28002"/>
    <lineage>
        <taxon>Eukaryota</taxon>
        <taxon>Metamonada</taxon>
        <taxon>Diplomonadida</taxon>
        <taxon>Hexamitidae</taxon>
        <taxon>Hexamitinae</taxon>
        <taxon>Hexamita</taxon>
    </lineage>
</organism>
<proteinExistence type="predicted"/>
<dbReference type="EMBL" id="CATOUU010000292">
    <property type="protein sequence ID" value="CAI9923692.1"/>
    <property type="molecule type" value="Genomic_DNA"/>
</dbReference>
<comment type="caution">
    <text evidence="1">The sequence shown here is derived from an EMBL/GenBank/DDBJ whole genome shotgun (WGS) entry which is preliminary data.</text>
</comment>
<dbReference type="AlphaFoldDB" id="A0AA86NNM8"/>
<accession>A0AA86NNM8</accession>
<sequence>MLISTKYVTCLQRLFQKRLKSLTYVRNETLGGSKRIVSSKYNKMTHLTVTLSSVLRPNSIYIYIYSASVQEGPQTTAKRMTPPHYHPTVTIQLSVSNIIYYFSCSCSKSSIVDGYSESARSSVALGFTFFLAPTPSRPDGELLPVA</sequence>
<keyword evidence="3" id="KW-1185">Reference proteome</keyword>
<reference evidence="2 3" key="2">
    <citation type="submission" date="2024-07" db="EMBL/GenBank/DDBJ databases">
        <authorList>
            <person name="Akdeniz Z."/>
        </authorList>
    </citation>
    <scope>NUCLEOTIDE SEQUENCE [LARGE SCALE GENOMIC DNA]</scope>
</reference>
<name>A0AA86NNM8_9EUKA</name>